<sequence>MLATRIFPIINIWEQKELLLYKFHKKLHRTEVLVLGKPD</sequence>
<reference evidence="1" key="1">
    <citation type="submission" date="2018-05" db="EMBL/GenBank/DDBJ databases">
        <authorList>
            <person name="Lanie J.A."/>
            <person name="Ng W.-L."/>
            <person name="Kazmierczak K.M."/>
            <person name="Andrzejewski T.M."/>
            <person name="Davidsen T.M."/>
            <person name="Wayne K.J."/>
            <person name="Tettelin H."/>
            <person name="Glass J.I."/>
            <person name="Rusch D."/>
            <person name="Podicherti R."/>
            <person name="Tsui H.-C.T."/>
            <person name="Winkler M.E."/>
        </authorList>
    </citation>
    <scope>NUCLEOTIDE SEQUENCE</scope>
</reference>
<organism evidence="1">
    <name type="scientific">marine metagenome</name>
    <dbReference type="NCBI Taxonomy" id="408172"/>
    <lineage>
        <taxon>unclassified sequences</taxon>
        <taxon>metagenomes</taxon>
        <taxon>ecological metagenomes</taxon>
    </lineage>
</organism>
<accession>A0A382ZDH2</accession>
<protein>
    <submittedName>
        <fullName evidence="1">Uncharacterized protein</fullName>
    </submittedName>
</protein>
<dbReference type="EMBL" id="UINC01182998">
    <property type="protein sequence ID" value="SVD93512.1"/>
    <property type="molecule type" value="Genomic_DNA"/>
</dbReference>
<evidence type="ECO:0000313" key="1">
    <source>
        <dbReference type="EMBL" id="SVD93512.1"/>
    </source>
</evidence>
<dbReference type="AlphaFoldDB" id="A0A382ZDH2"/>
<name>A0A382ZDH2_9ZZZZ</name>
<proteinExistence type="predicted"/>
<gene>
    <name evidence="1" type="ORF">METZ01_LOCUS446366</name>
</gene>